<dbReference type="InterPro" id="IPR028994">
    <property type="entry name" value="Integrin_alpha_N"/>
</dbReference>
<dbReference type="InterPro" id="IPR013517">
    <property type="entry name" value="FG-GAP"/>
</dbReference>
<reference evidence="2 3" key="1">
    <citation type="submission" date="2017-06" db="EMBL/GenBank/DDBJ databases">
        <title>Genome sequencing of cyanobaciteial culture collection at National Institute for Environmental Studies (NIES).</title>
        <authorList>
            <person name="Hirose Y."/>
            <person name="Shimura Y."/>
            <person name="Fujisawa T."/>
            <person name="Nakamura Y."/>
            <person name="Kawachi M."/>
        </authorList>
    </citation>
    <scope>NUCLEOTIDE SEQUENCE [LARGE SCALE GENOMIC DNA]</scope>
    <source>
        <strain evidence="2 3">NIES-2135</strain>
    </source>
</reference>
<organism evidence="2 3">
    <name type="scientific">Leptolyngbya boryana NIES-2135</name>
    <dbReference type="NCBI Taxonomy" id="1973484"/>
    <lineage>
        <taxon>Bacteria</taxon>
        <taxon>Bacillati</taxon>
        <taxon>Cyanobacteriota</taxon>
        <taxon>Cyanophyceae</taxon>
        <taxon>Leptolyngbyales</taxon>
        <taxon>Leptolyngbyaceae</taxon>
        <taxon>Leptolyngbya group</taxon>
        <taxon>Leptolyngbya</taxon>
    </lineage>
</organism>
<protein>
    <submittedName>
        <fullName evidence="2">FG-GAP repeat-containing protein</fullName>
    </submittedName>
</protein>
<proteinExistence type="predicted"/>
<dbReference type="PANTHER" id="PTHR46580">
    <property type="entry name" value="SENSOR KINASE-RELATED"/>
    <property type="match status" value="1"/>
</dbReference>
<name>A0A1Z4JHR2_LEPBY</name>
<sequence>MTFFDSLNSFKAPDFNGDGRTDLFSFDLTTRIPEINLSANIRTSASSPIFFIPEGWQTPKYGDFNQDGKTDLVWRNPKTGENAIWLMDGTSSLDAQWLDSLQGTWTEVIGDFDGNGTSDLFWYNSTTGEFQIWAMNGAQRVKRSIAQIEPGWEPAAVNFISDHRHELFWRNPLTGQNAVWTIDPQTLSTSGEWIETKSPTWNYEMIDYNGDGRSDLFWRDRLTGQNQIWLWTSDSLQPDPIAIDLPSTSRDFVIKTGDFDGNHKTDFLVRNPSTGENQIWRAGDIEVQISDIPAQSATFFPEIGDYNGDRFSDIRWVSVTGQENVIWFSDGKLPQSIATE</sequence>
<dbReference type="SUPFAM" id="SSF69318">
    <property type="entry name" value="Integrin alpha N-terminal domain"/>
    <property type="match status" value="1"/>
</dbReference>
<dbReference type="EMBL" id="AP018203">
    <property type="protein sequence ID" value="BAY56218.1"/>
    <property type="molecule type" value="Genomic_DNA"/>
</dbReference>
<evidence type="ECO:0000256" key="1">
    <source>
        <dbReference type="ARBA" id="ARBA00022729"/>
    </source>
</evidence>
<dbReference type="Gene3D" id="2.40.128.340">
    <property type="match status" value="1"/>
</dbReference>
<dbReference type="Proteomes" id="UP000217895">
    <property type="component" value="Chromosome"/>
</dbReference>
<dbReference type="Gene3D" id="2.130.10.130">
    <property type="entry name" value="Integrin alpha, N-terminal"/>
    <property type="match status" value="1"/>
</dbReference>
<dbReference type="Pfam" id="PF13517">
    <property type="entry name" value="FG-GAP_3"/>
    <property type="match status" value="2"/>
</dbReference>
<dbReference type="PANTHER" id="PTHR46580:SF2">
    <property type="entry name" value="MAM DOMAIN-CONTAINING PROTEIN"/>
    <property type="match status" value="1"/>
</dbReference>
<evidence type="ECO:0000313" key="2">
    <source>
        <dbReference type="EMBL" id="BAY56218.1"/>
    </source>
</evidence>
<keyword evidence="3" id="KW-1185">Reference proteome</keyword>
<keyword evidence="1" id="KW-0732">Signal</keyword>
<gene>
    <name evidence="2" type="ORF">NIES2135_30480</name>
</gene>
<dbReference type="AlphaFoldDB" id="A0A1Z4JHR2"/>
<evidence type="ECO:0000313" key="3">
    <source>
        <dbReference type="Proteomes" id="UP000217895"/>
    </source>
</evidence>
<accession>A0A1Z4JHR2</accession>